<organism evidence="4 5">
    <name type="scientific">Saccharospirillum mangrovi</name>
    <dbReference type="NCBI Taxonomy" id="2161747"/>
    <lineage>
        <taxon>Bacteria</taxon>
        <taxon>Pseudomonadati</taxon>
        <taxon>Pseudomonadota</taxon>
        <taxon>Gammaproteobacteria</taxon>
        <taxon>Oceanospirillales</taxon>
        <taxon>Saccharospirillaceae</taxon>
        <taxon>Saccharospirillum</taxon>
    </lineage>
</organism>
<feature type="domain" description="YutG/PgpA" evidence="3">
    <location>
        <begin position="9"/>
        <end position="145"/>
    </location>
</feature>
<comment type="function">
    <text evidence="1">Lipid phosphatase which dephosphorylates phosphatidylglycerophosphate (PGP) to phosphatidylglycerol (PG).</text>
</comment>
<evidence type="ECO:0000313" key="4">
    <source>
        <dbReference type="EMBL" id="MFC3853790.1"/>
    </source>
</evidence>
<sequence>MLHEKWVHWVAFGFGSGTSPKAPGTMGSLAALLTLPVFGVLSWPLQLVWVLVTFMVGVWLCGRTATDLRVHDHPGIVWDEFVGIWIVFVAVPLTWPNIVLGFLLFRFFDVIKPWPIRWLDRKVKGGFGIMIDDVLAGVMAWFMLQGWLMTDWSARFF</sequence>
<evidence type="ECO:0000256" key="1">
    <source>
        <dbReference type="PIRNR" id="PIRNR006162"/>
    </source>
</evidence>
<keyword evidence="1" id="KW-1003">Cell membrane</keyword>
<comment type="catalytic activity">
    <reaction evidence="1">
        <text>a 1,2-diacyl-sn-glycero-3-phospho-(1'-sn-glycero-3'-phosphate) + H2O = a 1,2-diacyl-sn-glycero-3-phospho-(1'-sn-glycerol) + phosphate</text>
        <dbReference type="Rhea" id="RHEA:33751"/>
        <dbReference type="ChEBI" id="CHEBI:15377"/>
        <dbReference type="ChEBI" id="CHEBI:43474"/>
        <dbReference type="ChEBI" id="CHEBI:60110"/>
        <dbReference type="ChEBI" id="CHEBI:64716"/>
        <dbReference type="EC" id="3.1.3.27"/>
    </reaction>
</comment>
<reference evidence="5" key="1">
    <citation type="journal article" date="2019" name="Int. J. Syst. Evol. Microbiol.">
        <title>The Global Catalogue of Microorganisms (GCM) 10K type strain sequencing project: providing services to taxonomists for standard genome sequencing and annotation.</title>
        <authorList>
            <consortium name="The Broad Institute Genomics Platform"/>
            <consortium name="The Broad Institute Genome Sequencing Center for Infectious Disease"/>
            <person name="Wu L."/>
            <person name="Ma J."/>
        </authorList>
    </citation>
    <scope>NUCLEOTIDE SEQUENCE [LARGE SCALE GENOMIC DNA]</scope>
    <source>
        <strain evidence="5">IBRC 10765</strain>
    </source>
</reference>
<dbReference type="CDD" id="cd06971">
    <property type="entry name" value="PgpA"/>
    <property type="match status" value="1"/>
</dbReference>
<comment type="caution">
    <text evidence="4">The sequence shown here is derived from an EMBL/GenBank/DDBJ whole genome shotgun (WGS) entry which is preliminary data.</text>
</comment>
<accession>A0ABV7ZZU6</accession>
<keyword evidence="1" id="KW-0378">Hydrolase</keyword>
<dbReference type="PIRSF" id="PIRSF006162">
    <property type="entry name" value="PgpA"/>
    <property type="match status" value="1"/>
</dbReference>
<keyword evidence="5" id="KW-1185">Reference proteome</keyword>
<evidence type="ECO:0000256" key="2">
    <source>
        <dbReference type="SAM" id="Phobius"/>
    </source>
</evidence>
<keyword evidence="1" id="KW-0595">Phospholipid degradation</keyword>
<keyword evidence="1 2" id="KW-0472">Membrane</keyword>
<dbReference type="PANTHER" id="PTHR36305">
    <property type="entry name" value="PHOSPHATIDYLGLYCEROPHOSPHATASE A"/>
    <property type="match status" value="1"/>
</dbReference>
<dbReference type="SUPFAM" id="SSF101307">
    <property type="entry name" value="YutG-like"/>
    <property type="match status" value="1"/>
</dbReference>
<keyword evidence="1" id="KW-1208">Phospholipid metabolism</keyword>
<dbReference type="InterPro" id="IPR007686">
    <property type="entry name" value="YutG/PgpA"/>
</dbReference>
<feature type="transmembrane region" description="Helical" evidence="2">
    <location>
        <begin position="29"/>
        <end position="62"/>
    </location>
</feature>
<dbReference type="RefSeq" id="WP_380697343.1">
    <property type="nucleotide sequence ID" value="NZ_JBHRYR010000004.1"/>
</dbReference>
<comment type="cofactor">
    <cofactor evidence="1">
        <name>Mg(2+)</name>
        <dbReference type="ChEBI" id="CHEBI:18420"/>
    </cofactor>
</comment>
<proteinExistence type="predicted"/>
<dbReference type="EMBL" id="JBHRYR010000004">
    <property type="protein sequence ID" value="MFC3853790.1"/>
    <property type="molecule type" value="Genomic_DNA"/>
</dbReference>
<feature type="transmembrane region" description="Helical" evidence="2">
    <location>
        <begin position="126"/>
        <end position="148"/>
    </location>
</feature>
<dbReference type="Proteomes" id="UP001595617">
    <property type="component" value="Unassembled WGS sequence"/>
</dbReference>
<dbReference type="PANTHER" id="PTHR36305:SF1">
    <property type="entry name" value="PHOSPHATIDYLGLYCEROPHOSPHATASE A"/>
    <property type="match status" value="1"/>
</dbReference>
<dbReference type="EC" id="3.1.3.27" evidence="1"/>
<gene>
    <name evidence="4" type="ORF">ACFOOG_13180</name>
</gene>
<protein>
    <recommendedName>
        <fullName evidence="1">Phosphatidylglycerophosphatase A</fullName>
        <ecNumber evidence="1">3.1.3.27</ecNumber>
    </recommendedName>
    <alternativeName>
        <fullName evidence="1">Phosphatidylglycerolphosphate phosphatase A</fullName>
    </alternativeName>
</protein>
<comment type="pathway">
    <text evidence="1">Phospholipid metabolism; phosphatidylglycerol biosynthesis; phosphatidylglycerol from CDP-diacylglycerol: step 2/2.</text>
</comment>
<keyword evidence="1" id="KW-0443">Lipid metabolism</keyword>
<keyword evidence="2" id="KW-1133">Transmembrane helix</keyword>
<comment type="subcellular location">
    <subcellularLocation>
        <location evidence="1">Cell inner membrane</location>
        <topology evidence="1">Multi-pass membrane protein</topology>
    </subcellularLocation>
</comment>
<keyword evidence="1" id="KW-0442">Lipid degradation</keyword>
<keyword evidence="1" id="KW-0479">Metal-binding</keyword>
<feature type="transmembrane region" description="Helical" evidence="2">
    <location>
        <begin position="82"/>
        <end position="105"/>
    </location>
</feature>
<dbReference type="InterPro" id="IPR036681">
    <property type="entry name" value="PgpA-like_sf"/>
</dbReference>
<keyword evidence="1" id="KW-0460">Magnesium</keyword>
<keyword evidence="1" id="KW-0997">Cell inner membrane</keyword>
<evidence type="ECO:0000313" key="5">
    <source>
        <dbReference type="Proteomes" id="UP001595617"/>
    </source>
</evidence>
<name>A0ABV7ZZU6_9GAMM</name>
<evidence type="ECO:0000259" key="3">
    <source>
        <dbReference type="Pfam" id="PF04608"/>
    </source>
</evidence>
<dbReference type="InterPro" id="IPR026037">
    <property type="entry name" value="PgpA"/>
</dbReference>
<dbReference type="Pfam" id="PF04608">
    <property type="entry name" value="PgpA"/>
    <property type="match status" value="1"/>
</dbReference>
<keyword evidence="1 2" id="KW-0812">Transmembrane</keyword>